<evidence type="ECO:0000256" key="4">
    <source>
        <dbReference type="ARBA" id="ARBA00023163"/>
    </source>
</evidence>
<comment type="caution">
    <text evidence="6">The sequence shown here is derived from an EMBL/GenBank/DDBJ whole genome shotgun (WGS) entry which is preliminary data.</text>
</comment>
<sequence>MTMSKEIIDSHLIRVLHTLLEQGSVSRAANVLGQTQPAISVALRRLRELTGDPLMVRSGSHMVPTARGLALMAPVARVLSGIDEILHPAQSFDPGVAIQTFRIASPDYLDVFFVPAIVERFQAAAPNAKLEFTHLLADGGYERGLESGFVDLAIGNWQTPPDHLHLQPLCDDRLVCLMREGHPVRPGRLDQEAYAHAGHLAVTTHSGSGPGTIDIALQKAGPRRNIVITLPYFGIAPYVLVKSDLIFTTTMSFARHYAELLPLRVESLPIAAPPLRYYQLWHERTHRALESKWLRALVTQAVGELTGAARQSMPDAA</sequence>
<dbReference type="Gene3D" id="1.10.10.10">
    <property type="entry name" value="Winged helix-like DNA-binding domain superfamily/Winged helix DNA-binding domain"/>
    <property type="match status" value="1"/>
</dbReference>
<dbReference type="InterPro" id="IPR036390">
    <property type="entry name" value="WH_DNA-bd_sf"/>
</dbReference>
<keyword evidence="7" id="KW-1185">Reference proteome</keyword>
<dbReference type="InterPro" id="IPR036388">
    <property type="entry name" value="WH-like_DNA-bd_sf"/>
</dbReference>
<dbReference type="PRINTS" id="PR00039">
    <property type="entry name" value="HTHLYSR"/>
</dbReference>
<dbReference type="AlphaFoldDB" id="A0A6A7N751"/>
<dbReference type="GO" id="GO:0003677">
    <property type="term" value="F:DNA binding"/>
    <property type="evidence" value="ECO:0007669"/>
    <property type="project" value="UniProtKB-KW"/>
</dbReference>
<evidence type="ECO:0000313" key="6">
    <source>
        <dbReference type="EMBL" id="MQA40876.1"/>
    </source>
</evidence>
<feature type="domain" description="HTH lysR-type" evidence="5">
    <location>
        <begin position="8"/>
        <end position="65"/>
    </location>
</feature>
<evidence type="ECO:0000259" key="5">
    <source>
        <dbReference type="PROSITE" id="PS50931"/>
    </source>
</evidence>
<dbReference type="EMBL" id="WHUG01000010">
    <property type="protein sequence ID" value="MQA40876.1"/>
    <property type="molecule type" value="Genomic_DNA"/>
</dbReference>
<dbReference type="RefSeq" id="WP_328595895.1">
    <property type="nucleotide sequence ID" value="NZ_WHUG01000010.1"/>
</dbReference>
<evidence type="ECO:0000256" key="1">
    <source>
        <dbReference type="ARBA" id="ARBA00009437"/>
    </source>
</evidence>
<dbReference type="Pfam" id="PF03466">
    <property type="entry name" value="LysR_substrate"/>
    <property type="match status" value="1"/>
</dbReference>
<dbReference type="SUPFAM" id="SSF46785">
    <property type="entry name" value="Winged helix' DNA-binding domain"/>
    <property type="match status" value="1"/>
</dbReference>
<proteinExistence type="inferred from homology"/>
<organism evidence="6 7">
    <name type="scientific">Rugamonas aquatica</name>
    <dbReference type="NCBI Taxonomy" id="2743357"/>
    <lineage>
        <taxon>Bacteria</taxon>
        <taxon>Pseudomonadati</taxon>
        <taxon>Pseudomonadota</taxon>
        <taxon>Betaproteobacteria</taxon>
        <taxon>Burkholderiales</taxon>
        <taxon>Oxalobacteraceae</taxon>
        <taxon>Telluria group</taxon>
        <taxon>Rugamonas</taxon>
    </lineage>
</organism>
<dbReference type="InterPro" id="IPR000847">
    <property type="entry name" value="LysR_HTH_N"/>
</dbReference>
<evidence type="ECO:0000256" key="2">
    <source>
        <dbReference type="ARBA" id="ARBA00023015"/>
    </source>
</evidence>
<dbReference type="Proteomes" id="UP000440498">
    <property type="component" value="Unassembled WGS sequence"/>
</dbReference>
<dbReference type="InterPro" id="IPR005119">
    <property type="entry name" value="LysR_subst-bd"/>
</dbReference>
<dbReference type="PANTHER" id="PTHR30118">
    <property type="entry name" value="HTH-TYPE TRANSCRIPTIONAL REGULATOR LEUO-RELATED"/>
    <property type="match status" value="1"/>
</dbReference>
<comment type="similarity">
    <text evidence="1">Belongs to the LysR transcriptional regulatory family.</text>
</comment>
<gene>
    <name evidence="6" type="ORF">GEV02_22315</name>
</gene>
<keyword evidence="4" id="KW-0804">Transcription</keyword>
<keyword evidence="3" id="KW-0238">DNA-binding</keyword>
<dbReference type="PROSITE" id="PS50931">
    <property type="entry name" value="HTH_LYSR"/>
    <property type="match status" value="1"/>
</dbReference>
<dbReference type="PANTHER" id="PTHR30118:SF15">
    <property type="entry name" value="TRANSCRIPTIONAL REGULATORY PROTEIN"/>
    <property type="match status" value="1"/>
</dbReference>
<dbReference type="Gene3D" id="3.40.190.10">
    <property type="entry name" value="Periplasmic binding protein-like II"/>
    <property type="match status" value="2"/>
</dbReference>
<dbReference type="Pfam" id="PF00126">
    <property type="entry name" value="HTH_1"/>
    <property type="match status" value="1"/>
</dbReference>
<dbReference type="SUPFAM" id="SSF53850">
    <property type="entry name" value="Periplasmic binding protein-like II"/>
    <property type="match status" value="1"/>
</dbReference>
<keyword evidence="2" id="KW-0805">Transcription regulation</keyword>
<dbReference type="GO" id="GO:0003700">
    <property type="term" value="F:DNA-binding transcription factor activity"/>
    <property type="evidence" value="ECO:0007669"/>
    <property type="project" value="InterPro"/>
</dbReference>
<protein>
    <submittedName>
        <fullName evidence="6">LysR family transcriptional regulator</fullName>
    </submittedName>
</protein>
<name>A0A6A7N751_9BURK</name>
<evidence type="ECO:0000256" key="3">
    <source>
        <dbReference type="ARBA" id="ARBA00023125"/>
    </source>
</evidence>
<accession>A0A6A7N751</accession>
<evidence type="ECO:0000313" key="7">
    <source>
        <dbReference type="Proteomes" id="UP000440498"/>
    </source>
</evidence>
<dbReference type="InterPro" id="IPR050389">
    <property type="entry name" value="LysR-type_TF"/>
</dbReference>
<reference evidence="6 7" key="1">
    <citation type="submission" date="2019-10" db="EMBL/GenBank/DDBJ databases">
        <title>Two novel species isolated from a subtropical stream in China.</title>
        <authorList>
            <person name="Lu H."/>
        </authorList>
    </citation>
    <scope>NUCLEOTIDE SEQUENCE [LARGE SCALE GENOMIC DNA]</scope>
    <source>
        <strain evidence="6 7">FT29W</strain>
    </source>
</reference>